<dbReference type="GO" id="GO:0003677">
    <property type="term" value="F:DNA binding"/>
    <property type="evidence" value="ECO:0007669"/>
    <property type="project" value="InterPro"/>
</dbReference>
<organism evidence="2">
    <name type="scientific">viral metagenome</name>
    <dbReference type="NCBI Taxonomy" id="1070528"/>
    <lineage>
        <taxon>unclassified sequences</taxon>
        <taxon>metagenomes</taxon>
        <taxon>organismal metagenomes</taxon>
    </lineage>
</organism>
<evidence type="ECO:0000313" key="2">
    <source>
        <dbReference type="EMBL" id="QHU34039.1"/>
    </source>
</evidence>
<reference evidence="2" key="1">
    <citation type="journal article" date="2020" name="Nature">
        <title>Giant virus diversity and host interactions through global metagenomics.</title>
        <authorList>
            <person name="Schulz F."/>
            <person name="Roux S."/>
            <person name="Paez-Espino D."/>
            <person name="Jungbluth S."/>
            <person name="Walsh D.A."/>
            <person name="Denef V.J."/>
            <person name="McMahon K.D."/>
            <person name="Konstantinidis K.T."/>
            <person name="Eloe-Fadrosh E.A."/>
            <person name="Kyrpides N.C."/>
            <person name="Woyke T."/>
        </authorList>
    </citation>
    <scope>NUCLEOTIDE SEQUENCE</scope>
    <source>
        <strain evidence="2">GVMAG-S-1016704-142</strain>
    </source>
</reference>
<feature type="domain" description="Sugar fermentation stimulation protein C-terminal" evidence="1">
    <location>
        <begin position="206"/>
        <end position="282"/>
    </location>
</feature>
<evidence type="ECO:0000259" key="1">
    <source>
        <dbReference type="Pfam" id="PF03749"/>
    </source>
</evidence>
<dbReference type="Gene3D" id="3.40.1350.60">
    <property type="match status" value="1"/>
</dbReference>
<dbReference type="PANTHER" id="PTHR30545">
    <property type="entry name" value="SUGAR FERMENTATION STIMULATION PROTEIN A"/>
    <property type="match status" value="1"/>
</dbReference>
<protein>
    <recommendedName>
        <fullName evidence="1">Sugar fermentation stimulation protein C-terminal domain-containing protein</fullName>
    </recommendedName>
</protein>
<dbReference type="InterPro" id="IPR005224">
    <property type="entry name" value="SfsA"/>
</dbReference>
<accession>A0A6C0LTF2</accession>
<dbReference type="EMBL" id="MN740566">
    <property type="protein sequence ID" value="QHU34039.1"/>
    <property type="molecule type" value="Genomic_DNA"/>
</dbReference>
<sequence>MSIVYEFIDEDMTSCILKARPSQFNKSPYVADVYIPSEDRNAIAHVPSLHLGGKCIPNTVCLMKFAREGTKDRKRVGNDSVSKKYGTPKCELHSCLVQYKNIWIAAHPKIGEDIASAYLSEGSIYGPVHTSKIVKCEREVSKVTGTNTRTDFLITHEDGSYSIVEVKTVVDSDSDENLITNKTSGTDAAIFPCGKKNQKYENTKVVSARAIKHVCELTEIANGSKKDERYPEIRACVLFVVVRSDCKYFRPYTEACEKFSEKLTIAYENGVKLIAQSVDWRKDSKNNMKCFDNGLIPIILE</sequence>
<dbReference type="Pfam" id="PF03749">
    <property type="entry name" value="SfsA"/>
    <property type="match status" value="1"/>
</dbReference>
<dbReference type="AlphaFoldDB" id="A0A6C0LTF2"/>
<name>A0A6C0LTF2_9ZZZZ</name>
<dbReference type="InterPro" id="IPR040452">
    <property type="entry name" value="SfsA_C"/>
</dbReference>
<dbReference type="PANTHER" id="PTHR30545:SF3">
    <property type="entry name" value="SUGAR FERMENTATION STIMULATION PROTEIN C-TERMINAL DOMAIN-CONTAINING PROTEIN"/>
    <property type="match status" value="1"/>
</dbReference>
<proteinExistence type="predicted"/>